<feature type="transmembrane region" description="Helical" evidence="1">
    <location>
        <begin position="227"/>
        <end position="249"/>
    </location>
</feature>
<keyword evidence="1" id="KW-0812">Transmembrane</keyword>
<keyword evidence="1" id="KW-1133">Transmembrane helix</keyword>
<evidence type="ECO:0000313" key="3">
    <source>
        <dbReference type="Proteomes" id="UP000576393"/>
    </source>
</evidence>
<proteinExistence type="predicted"/>
<feature type="transmembrane region" description="Helical" evidence="1">
    <location>
        <begin position="151"/>
        <end position="171"/>
    </location>
</feature>
<feature type="transmembrane region" description="Helical" evidence="1">
    <location>
        <begin position="12"/>
        <end position="34"/>
    </location>
</feature>
<accession>A0A852UV19</accession>
<dbReference type="EMBL" id="JACCCO010000001">
    <property type="protein sequence ID" value="NYF41537.1"/>
    <property type="molecule type" value="Genomic_DNA"/>
</dbReference>
<comment type="caution">
    <text evidence="2">The sequence shown here is derived from an EMBL/GenBank/DDBJ whole genome shotgun (WGS) entry which is preliminary data.</text>
</comment>
<feature type="transmembrane region" description="Helical" evidence="1">
    <location>
        <begin position="60"/>
        <end position="81"/>
    </location>
</feature>
<gene>
    <name evidence="2" type="ORF">HDA43_003696</name>
</gene>
<dbReference type="RefSeq" id="WP_179822442.1">
    <property type="nucleotide sequence ID" value="NZ_JACCCO010000001.1"/>
</dbReference>
<evidence type="ECO:0000256" key="1">
    <source>
        <dbReference type="SAM" id="Phobius"/>
    </source>
</evidence>
<sequence>MRALRAELLKLSGIPSAWVAAVVGLVVPFAVAALNAGARSAGRAAGGSDPSGADAGFQELAFGVIGVVVLGVVAASSEYFAEGGDSAGGRQITASLTAVPSRVGFLAAKAGALILAAAVLAALSTAATLTVSRVVPGELTAPLTSADAPRVLGVVAYWVLTALLAHGLTLLTRGGVVPLVVLILNTSVVSVTYLLTRVTPLANYLPDLAGARMFIRTFRSSVEIPPLAGGAVMAAWTLALLGVAAAVFLRRDA</sequence>
<dbReference type="Proteomes" id="UP000576393">
    <property type="component" value="Unassembled WGS sequence"/>
</dbReference>
<protein>
    <submittedName>
        <fullName evidence="2">Uncharacterized protein</fullName>
    </submittedName>
</protein>
<feature type="transmembrane region" description="Helical" evidence="1">
    <location>
        <begin position="176"/>
        <end position="196"/>
    </location>
</feature>
<keyword evidence="3" id="KW-1185">Reference proteome</keyword>
<name>A0A852UV19_9ACTN</name>
<organism evidence="2 3">
    <name type="scientific">Streptosporangium sandarakinum</name>
    <dbReference type="NCBI Taxonomy" id="1260955"/>
    <lineage>
        <taxon>Bacteria</taxon>
        <taxon>Bacillati</taxon>
        <taxon>Actinomycetota</taxon>
        <taxon>Actinomycetes</taxon>
        <taxon>Streptosporangiales</taxon>
        <taxon>Streptosporangiaceae</taxon>
        <taxon>Streptosporangium</taxon>
    </lineage>
</organism>
<feature type="transmembrane region" description="Helical" evidence="1">
    <location>
        <begin position="110"/>
        <end position="131"/>
    </location>
</feature>
<dbReference type="AlphaFoldDB" id="A0A852UV19"/>
<reference evidence="2 3" key="1">
    <citation type="submission" date="2020-07" db="EMBL/GenBank/DDBJ databases">
        <title>Sequencing the genomes of 1000 actinobacteria strains.</title>
        <authorList>
            <person name="Klenk H.-P."/>
        </authorList>
    </citation>
    <scope>NUCLEOTIDE SEQUENCE [LARGE SCALE GENOMIC DNA]</scope>
    <source>
        <strain evidence="2 3">DSM 45763</strain>
    </source>
</reference>
<evidence type="ECO:0000313" key="2">
    <source>
        <dbReference type="EMBL" id="NYF41537.1"/>
    </source>
</evidence>
<keyword evidence="1" id="KW-0472">Membrane</keyword>